<dbReference type="WBParaSite" id="TMUE_1000004528.1">
    <property type="protein sequence ID" value="TMUE_1000004528.1"/>
    <property type="gene ID" value="WBGene00289458"/>
</dbReference>
<evidence type="ECO:0000313" key="3">
    <source>
        <dbReference type="WBParaSite" id="TMUE_1000004528.1"/>
    </source>
</evidence>
<sequence>MTDVTSKSVVNGNDLDCYSAPPVEYEGIVVNRIPLVEAYVHDVVDEVYNLNDLKFQKAYTAVNGIAFSVVGVAGLRGRILQMRGQLLRMFYAI</sequence>
<proteinExistence type="predicted"/>
<organism evidence="2 3">
    <name type="scientific">Trichuris muris</name>
    <name type="common">Mouse whipworm</name>
    <dbReference type="NCBI Taxonomy" id="70415"/>
    <lineage>
        <taxon>Eukaryota</taxon>
        <taxon>Metazoa</taxon>
        <taxon>Ecdysozoa</taxon>
        <taxon>Nematoda</taxon>
        <taxon>Enoplea</taxon>
        <taxon>Dorylaimia</taxon>
        <taxon>Trichinellida</taxon>
        <taxon>Trichuridae</taxon>
        <taxon>Trichuris</taxon>
    </lineage>
</organism>
<accession>A0A5S6QBF3</accession>
<keyword evidence="1" id="KW-1133">Transmembrane helix</keyword>
<name>A0A5S6QBF3_TRIMR</name>
<dbReference type="Proteomes" id="UP000046395">
    <property type="component" value="Unassembled WGS sequence"/>
</dbReference>
<dbReference type="AlphaFoldDB" id="A0A5S6QBF3"/>
<reference evidence="3" key="1">
    <citation type="submission" date="2019-12" db="UniProtKB">
        <authorList>
            <consortium name="WormBaseParasite"/>
        </authorList>
    </citation>
    <scope>IDENTIFICATION</scope>
</reference>
<evidence type="ECO:0000256" key="1">
    <source>
        <dbReference type="SAM" id="Phobius"/>
    </source>
</evidence>
<protein>
    <submittedName>
        <fullName evidence="3">Uncharacterized protein</fullName>
    </submittedName>
</protein>
<feature type="transmembrane region" description="Helical" evidence="1">
    <location>
        <begin position="58"/>
        <end position="79"/>
    </location>
</feature>
<keyword evidence="1" id="KW-0812">Transmembrane</keyword>
<keyword evidence="2" id="KW-1185">Reference proteome</keyword>
<keyword evidence="1" id="KW-0472">Membrane</keyword>
<evidence type="ECO:0000313" key="2">
    <source>
        <dbReference type="Proteomes" id="UP000046395"/>
    </source>
</evidence>